<gene>
    <name evidence="2" type="ORF">CIK66_02235</name>
</gene>
<dbReference type="AlphaFoldDB" id="A0A2A3YNE6"/>
<dbReference type="OrthoDB" id="9780991at2"/>
<name>A0A2A3YNE6_9MICO</name>
<keyword evidence="3" id="KW-1185">Reference proteome</keyword>
<dbReference type="EMBL" id="NRGR01000005">
    <property type="protein sequence ID" value="PCC40615.1"/>
    <property type="molecule type" value="Genomic_DNA"/>
</dbReference>
<feature type="signal peptide" evidence="1">
    <location>
        <begin position="1"/>
        <end position="21"/>
    </location>
</feature>
<dbReference type="RefSeq" id="WP_096196386.1">
    <property type="nucleotide sequence ID" value="NZ_JBQQIH010000018.1"/>
</dbReference>
<comment type="caution">
    <text evidence="2">The sequence shown here is derived from an EMBL/GenBank/DDBJ whole genome shotgun (WGS) entry which is preliminary data.</text>
</comment>
<feature type="chain" id="PRO_5013217825" evidence="1">
    <location>
        <begin position="22"/>
        <end position="436"/>
    </location>
</feature>
<sequence>MRRRTLLTAAPLAAVGLTGLAACGSDSGSGGSNKSPDKLTYWASNQGTSLENDKEVLTPVLEKFTEDTGIEVDLEVIGWADLQTRIQTAITSGQGPDVVNIGNTWGVSLQATGGLLELGDEQFEALGGRDRYVPAALATGGAEGTDPTSIPLYGLAYGMYYNVQMFEDAGIEPPTTWEEMVEAAKALTDEDEGVYGMSLAAGSYTENNHFAFINATQNGAALNTEDGKPSFTEDGVVDGILRYLDLMQEHKVVNPSNAQFDNGTKSVTAFANGEAAMIINQNNANATIEDNGMDPEQFAAIPFPAPADAVSDCASHLAGINLAIMKDTENVDGSLKFLNYMTSDETQSELGKPFASLPVLVDGKPTFTDDTEQAEMFMEVYGERAEPLPLVPWEDQFETSVGQAMNNMFATIATGGKVTRDDVMTAMQTAQDSIRA</sequence>
<keyword evidence="1" id="KW-0732">Signal</keyword>
<evidence type="ECO:0000313" key="3">
    <source>
        <dbReference type="Proteomes" id="UP000218598"/>
    </source>
</evidence>
<dbReference type="Proteomes" id="UP000218598">
    <property type="component" value="Unassembled WGS sequence"/>
</dbReference>
<dbReference type="Pfam" id="PF01547">
    <property type="entry name" value="SBP_bac_1"/>
    <property type="match status" value="1"/>
</dbReference>
<dbReference type="Gene3D" id="3.40.190.10">
    <property type="entry name" value="Periplasmic binding protein-like II"/>
    <property type="match status" value="1"/>
</dbReference>
<dbReference type="InterPro" id="IPR006059">
    <property type="entry name" value="SBP"/>
</dbReference>
<dbReference type="PROSITE" id="PS51257">
    <property type="entry name" value="PROKAR_LIPOPROTEIN"/>
    <property type="match status" value="1"/>
</dbReference>
<protein>
    <submittedName>
        <fullName evidence="2">Sugar-binding protein</fullName>
    </submittedName>
</protein>
<evidence type="ECO:0000313" key="2">
    <source>
        <dbReference type="EMBL" id="PCC40615.1"/>
    </source>
</evidence>
<organism evidence="2 3">
    <name type="scientific">Brachybacterium alimentarium</name>
    <dbReference type="NCBI Taxonomy" id="47845"/>
    <lineage>
        <taxon>Bacteria</taxon>
        <taxon>Bacillati</taxon>
        <taxon>Actinomycetota</taxon>
        <taxon>Actinomycetes</taxon>
        <taxon>Micrococcales</taxon>
        <taxon>Dermabacteraceae</taxon>
        <taxon>Brachybacterium</taxon>
    </lineage>
</organism>
<reference evidence="2 3" key="1">
    <citation type="journal article" date="2017" name="Elife">
        <title>Extensive horizontal gene transfer in cheese-associated bacteria.</title>
        <authorList>
            <person name="Bonham K.S."/>
            <person name="Wolfe B.E."/>
            <person name="Dutton R.J."/>
        </authorList>
    </citation>
    <scope>NUCLEOTIDE SEQUENCE [LARGE SCALE GENOMIC DNA]</scope>
    <source>
        <strain evidence="2 3">341_9</strain>
    </source>
</reference>
<dbReference type="PANTHER" id="PTHR43649">
    <property type="entry name" value="ARABINOSE-BINDING PROTEIN-RELATED"/>
    <property type="match status" value="1"/>
</dbReference>
<accession>A0A2A3YNE6</accession>
<dbReference type="SUPFAM" id="SSF53850">
    <property type="entry name" value="Periplasmic binding protein-like II"/>
    <property type="match status" value="1"/>
</dbReference>
<proteinExistence type="predicted"/>
<dbReference type="CDD" id="cd13585">
    <property type="entry name" value="PBP2_TMBP_like"/>
    <property type="match status" value="1"/>
</dbReference>
<dbReference type="PANTHER" id="PTHR43649:SF12">
    <property type="entry name" value="DIACETYLCHITOBIOSE BINDING PROTEIN DASA"/>
    <property type="match status" value="1"/>
</dbReference>
<dbReference type="InterPro" id="IPR050490">
    <property type="entry name" value="Bact_solute-bd_prot1"/>
</dbReference>
<evidence type="ECO:0000256" key="1">
    <source>
        <dbReference type="SAM" id="SignalP"/>
    </source>
</evidence>